<dbReference type="Proteomes" id="UP001497497">
    <property type="component" value="Unassembled WGS sequence"/>
</dbReference>
<evidence type="ECO:0000313" key="2">
    <source>
        <dbReference type="EMBL" id="CAL1540941.1"/>
    </source>
</evidence>
<dbReference type="PANTHER" id="PTHR13743:SF112">
    <property type="entry name" value="BEACH DOMAIN-CONTAINING PROTEIN"/>
    <property type="match status" value="1"/>
</dbReference>
<accession>A0AAV2I2S1</accession>
<dbReference type="SUPFAM" id="SSF50978">
    <property type="entry name" value="WD40 repeat-like"/>
    <property type="match status" value="1"/>
</dbReference>
<dbReference type="GO" id="GO:0005829">
    <property type="term" value="C:cytosol"/>
    <property type="evidence" value="ECO:0007669"/>
    <property type="project" value="TreeGrafter"/>
</dbReference>
<sequence length="107" mass="11684">NNSLQVYSLGRPKVVNHAIRHIDIVTCLALDNCGRHLVSGSRDTTCMIIEITQQAGVSVNLNPKPLQTLYGHDSEMTAIHISTEQDLFVLALKDGTVILHTVLKGIP</sequence>
<organism evidence="2 3">
    <name type="scientific">Lymnaea stagnalis</name>
    <name type="common">Great pond snail</name>
    <name type="synonym">Helix stagnalis</name>
    <dbReference type="NCBI Taxonomy" id="6523"/>
    <lineage>
        <taxon>Eukaryota</taxon>
        <taxon>Metazoa</taxon>
        <taxon>Spiralia</taxon>
        <taxon>Lophotrochozoa</taxon>
        <taxon>Mollusca</taxon>
        <taxon>Gastropoda</taxon>
        <taxon>Heterobranchia</taxon>
        <taxon>Euthyneura</taxon>
        <taxon>Panpulmonata</taxon>
        <taxon>Hygrophila</taxon>
        <taxon>Lymnaeoidea</taxon>
        <taxon>Lymnaeidae</taxon>
        <taxon>Lymnaea</taxon>
    </lineage>
</organism>
<evidence type="ECO:0000259" key="1">
    <source>
        <dbReference type="Pfam" id="PF20426"/>
    </source>
</evidence>
<keyword evidence="3" id="KW-1185">Reference proteome</keyword>
<dbReference type="InterPro" id="IPR001680">
    <property type="entry name" value="WD40_rpt"/>
</dbReference>
<dbReference type="GO" id="GO:0016020">
    <property type="term" value="C:membrane"/>
    <property type="evidence" value="ECO:0007669"/>
    <property type="project" value="TreeGrafter"/>
</dbReference>
<dbReference type="EMBL" id="CAXITT010000407">
    <property type="protein sequence ID" value="CAL1540941.1"/>
    <property type="molecule type" value="Genomic_DNA"/>
</dbReference>
<dbReference type="Pfam" id="PF20426">
    <property type="entry name" value="NBCH_WD40"/>
    <property type="match status" value="1"/>
</dbReference>
<feature type="domain" description="Neurobeachin beta-propeller" evidence="1">
    <location>
        <begin position="1"/>
        <end position="105"/>
    </location>
</feature>
<dbReference type="AlphaFoldDB" id="A0AAV2I2S1"/>
<comment type="caution">
    <text evidence="2">The sequence shown here is derived from an EMBL/GenBank/DDBJ whole genome shotgun (WGS) entry which is preliminary data.</text>
</comment>
<evidence type="ECO:0000313" key="3">
    <source>
        <dbReference type="Proteomes" id="UP001497497"/>
    </source>
</evidence>
<dbReference type="PANTHER" id="PTHR13743">
    <property type="entry name" value="BEIGE/BEACH-RELATED"/>
    <property type="match status" value="1"/>
</dbReference>
<dbReference type="InterPro" id="IPR046851">
    <property type="entry name" value="NBCH_WD40"/>
</dbReference>
<name>A0AAV2I2S1_LYMST</name>
<dbReference type="SMART" id="SM00320">
    <property type="entry name" value="WD40"/>
    <property type="match status" value="2"/>
</dbReference>
<protein>
    <recommendedName>
        <fullName evidence="1">Neurobeachin beta-propeller domain-containing protein</fullName>
    </recommendedName>
</protein>
<dbReference type="GO" id="GO:0008104">
    <property type="term" value="P:intracellular protein localization"/>
    <property type="evidence" value="ECO:0007669"/>
    <property type="project" value="TreeGrafter"/>
</dbReference>
<dbReference type="InterPro" id="IPR015943">
    <property type="entry name" value="WD40/YVTN_repeat-like_dom_sf"/>
</dbReference>
<reference evidence="2 3" key="1">
    <citation type="submission" date="2024-04" db="EMBL/GenBank/DDBJ databases">
        <authorList>
            <consortium name="Genoscope - CEA"/>
            <person name="William W."/>
        </authorList>
    </citation>
    <scope>NUCLEOTIDE SEQUENCE [LARGE SCALE GENOMIC DNA]</scope>
</reference>
<proteinExistence type="predicted"/>
<feature type="non-terminal residue" evidence="2">
    <location>
        <position position="1"/>
    </location>
</feature>
<dbReference type="GO" id="GO:0019901">
    <property type="term" value="F:protein kinase binding"/>
    <property type="evidence" value="ECO:0007669"/>
    <property type="project" value="TreeGrafter"/>
</dbReference>
<dbReference type="InterPro" id="IPR036322">
    <property type="entry name" value="WD40_repeat_dom_sf"/>
</dbReference>
<gene>
    <name evidence="2" type="ORF">GSLYS_00014590001</name>
</gene>
<dbReference type="Gene3D" id="2.130.10.10">
    <property type="entry name" value="YVTN repeat-like/Quinoprotein amine dehydrogenase"/>
    <property type="match status" value="1"/>
</dbReference>
<dbReference type="InterPro" id="IPR050865">
    <property type="entry name" value="BEACH_Domain"/>
</dbReference>